<accession>A0ABX5KEW4</accession>
<dbReference type="SUPFAM" id="SSF51556">
    <property type="entry name" value="Metallo-dependent hydrolases"/>
    <property type="match status" value="1"/>
</dbReference>
<dbReference type="InterPro" id="IPR051781">
    <property type="entry name" value="Metallo-dep_Hydrolase"/>
</dbReference>
<dbReference type="Gene3D" id="3.20.20.140">
    <property type="entry name" value="Metal-dependent hydrolases"/>
    <property type="match status" value="1"/>
</dbReference>
<dbReference type="Gene3D" id="2.30.40.10">
    <property type="entry name" value="Urease, subunit C, domain 1"/>
    <property type="match status" value="1"/>
</dbReference>
<sequence length="487" mass="52046">MASRTKRSDRTLAPAYSCLCDKALANYANRRIGADLARRGFLAGMGASMLCTVLPELALAQQPAAAPGAQPTTLTNFRLFDGKAGALQDGMFMVVDGNRISQLRRGTPGATDGQRVIDCGGKVMMPGLIDVHWHTLLAALPIQTIMQADLSFVYLAAGAEAQRTLLRGFTTVRDAGGPAFALKQAIDAGMLSGPRIYPSGAMITTTGGHGDFRLLTDVPRTSGQISEVERTGAAAIADSADEVRLRVREQFMMGATQIKLVGCGGVSTPRSPLDMLTFTEPQLRAAVETAADWGTYVLVHAYTPEAVKRSLAAGAQCVEHGHLIDDRTAESMAKSGTWLSTQPFTSEEDVAPLPPSSREKFLEVTTGTDNMYKLARKHGLKVAFGTDLIFSQVLATRQGTMLGHLARWYSAAESLGMATGGNGQLLALAGERNPYPHKLGVLEEGAYADLLVVAADPLQDMSVLANPDQNLHLIMKDGRIYKDRLKA</sequence>
<dbReference type="InterPro" id="IPR032466">
    <property type="entry name" value="Metal_Hydrolase"/>
</dbReference>
<dbReference type="SUPFAM" id="SSF51338">
    <property type="entry name" value="Composite domain of metallo-dependent hydrolases"/>
    <property type="match status" value="2"/>
</dbReference>
<dbReference type="PANTHER" id="PTHR43135">
    <property type="entry name" value="ALPHA-D-RIBOSE 1-METHYLPHOSPHONATE 5-TRIPHOSPHATE DIPHOSPHATASE"/>
    <property type="match status" value="1"/>
</dbReference>
<dbReference type="Pfam" id="PF01979">
    <property type="entry name" value="Amidohydro_1"/>
    <property type="match status" value="1"/>
</dbReference>
<dbReference type="RefSeq" id="WP_244314976.1">
    <property type="nucleotide sequence ID" value="NZ_QEOB01000016.1"/>
</dbReference>
<evidence type="ECO:0000313" key="2">
    <source>
        <dbReference type="EMBL" id="PVX76415.1"/>
    </source>
</evidence>
<organism evidence="2 3">
    <name type="scientific">Paraburkholderia unamae</name>
    <dbReference type="NCBI Taxonomy" id="219649"/>
    <lineage>
        <taxon>Bacteria</taxon>
        <taxon>Pseudomonadati</taxon>
        <taxon>Pseudomonadota</taxon>
        <taxon>Betaproteobacteria</taxon>
        <taxon>Burkholderiales</taxon>
        <taxon>Burkholderiaceae</taxon>
        <taxon>Paraburkholderia</taxon>
    </lineage>
</organism>
<protein>
    <submittedName>
        <fullName evidence="2">Imidazolonepropionase-like amidohydrolase</fullName>
    </submittedName>
</protein>
<feature type="domain" description="Amidohydrolase-related" evidence="1">
    <location>
        <begin position="123"/>
        <end position="480"/>
    </location>
</feature>
<gene>
    <name evidence="2" type="ORF">C7402_116200</name>
</gene>
<reference evidence="2 3" key="1">
    <citation type="submission" date="2018-05" db="EMBL/GenBank/DDBJ databases">
        <title>Genomic Encyclopedia of Type Strains, Phase IV (KMG-V): Genome sequencing to study the core and pangenomes of soil and plant-associated prokaryotes.</title>
        <authorList>
            <person name="Whitman W."/>
        </authorList>
    </citation>
    <scope>NUCLEOTIDE SEQUENCE [LARGE SCALE GENOMIC DNA]</scope>
    <source>
        <strain evidence="2 3">SCZa-39</strain>
    </source>
</reference>
<evidence type="ECO:0000313" key="3">
    <source>
        <dbReference type="Proteomes" id="UP000245712"/>
    </source>
</evidence>
<keyword evidence="3" id="KW-1185">Reference proteome</keyword>
<proteinExistence type="predicted"/>
<dbReference type="InterPro" id="IPR057744">
    <property type="entry name" value="OTAase-like"/>
</dbReference>
<dbReference type="InterPro" id="IPR011059">
    <property type="entry name" value="Metal-dep_hydrolase_composite"/>
</dbReference>
<dbReference type="CDD" id="cd01299">
    <property type="entry name" value="Met_dep_hydrolase_A"/>
    <property type="match status" value="1"/>
</dbReference>
<dbReference type="InterPro" id="IPR006680">
    <property type="entry name" value="Amidohydro-rel"/>
</dbReference>
<dbReference type="PANTHER" id="PTHR43135:SF3">
    <property type="entry name" value="ALPHA-D-RIBOSE 1-METHYLPHOSPHONATE 5-TRIPHOSPHATE DIPHOSPHATASE"/>
    <property type="match status" value="1"/>
</dbReference>
<dbReference type="Proteomes" id="UP000245712">
    <property type="component" value="Unassembled WGS sequence"/>
</dbReference>
<evidence type="ECO:0000259" key="1">
    <source>
        <dbReference type="Pfam" id="PF01979"/>
    </source>
</evidence>
<name>A0ABX5KEW4_9BURK</name>
<dbReference type="EMBL" id="QEOB01000016">
    <property type="protein sequence ID" value="PVX76415.1"/>
    <property type="molecule type" value="Genomic_DNA"/>
</dbReference>
<comment type="caution">
    <text evidence="2">The sequence shown here is derived from an EMBL/GenBank/DDBJ whole genome shotgun (WGS) entry which is preliminary data.</text>
</comment>